<evidence type="ECO:0000313" key="1">
    <source>
        <dbReference type="EMBL" id="TDP42418.1"/>
    </source>
</evidence>
<accession>A0A4R6PU85</accession>
<keyword evidence="2" id="KW-1185">Reference proteome</keyword>
<gene>
    <name evidence="1" type="ORF">DFR75_1011529</name>
</gene>
<sequence length="361" mass="37353">MGVARAGAWIAALGAVGLVAGCGVEGTPAPVITPNQQPDRSGVFAYRTEGELVVVRGAETLRASGNFGYSAAPVNFTRDGAFAFAVETASKTLVALSVDNGSVTRTECDCTDAVALRDAVVGWWREPGQIMSQDLAGTTPAEPERDIVLPDSPSPLSGGNWDGARLVAATDEYVLLARSESRGLWWEKNHLYAIGSDAILPLGRVPGIDSELSAAAGPDGHTFVLAGTTARSSSCGIGFVATIDVRSNAVSDLPSVPGECSTVYNPRWSGDNVISVAVRKWADVAGATSTVDRLRSAAQGWAPVAEQPVIDMLARSEQTVIQVVGGEPLAARDTPQGVLVVEKGGARSELATDVVSLGSPI</sequence>
<dbReference type="EMBL" id="SNXK01000001">
    <property type="protein sequence ID" value="TDP42418.1"/>
    <property type="molecule type" value="Genomic_DNA"/>
</dbReference>
<evidence type="ECO:0008006" key="3">
    <source>
        <dbReference type="Google" id="ProtNLM"/>
    </source>
</evidence>
<dbReference type="AlphaFoldDB" id="A0A4R6PU85"/>
<dbReference type="Proteomes" id="UP000295087">
    <property type="component" value="Unassembled WGS sequence"/>
</dbReference>
<organism evidence="1 2">
    <name type="scientific">Nocardia ignorata</name>
    <dbReference type="NCBI Taxonomy" id="145285"/>
    <lineage>
        <taxon>Bacteria</taxon>
        <taxon>Bacillati</taxon>
        <taxon>Actinomycetota</taxon>
        <taxon>Actinomycetes</taxon>
        <taxon>Mycobacteriales</taxon>
        <taxon>Nocardiaceae</taxon>
        <taxon>Nocardia</taxon>
    </lineage>
</organism>
<name>A0A4R6PU85_NOCIG</name>
<reference evidence="1 2" key="1">
    <citation type="submission" date="2019-03" db="EMBL/GenBank/DDBJ databases">
        <title>Genomic Encyclopedia of Type Strains, Phase IV (KMG-IV): sequencing the most valuable type-strain genomes for metagenomic binning, comparative biology and taxonomic classification.</title>
        <authorList>
            <person name="Goeker M."/>
        </authorList>
    </citation>
    <scope>NUCLEOTIDE SEQUENCE [LARGE SCALE GENOMIC DNA]</scope>
    <source>
        <strain evidence="1 2">DSM 44496</strain>
    </source>
</reference>
<comment type="caution">
    <text evidence="1">The sequence shown here is derived from an EMBL/GenBank/DDBJ whole genome shotgun (WGS) entry which is preliminary data.</text>
</comment>
<dbReference type="RefSeq" id="WP_067485651.1">
    <property type="nucleotide sequence ID" value="NZ_JBHXPO010000012.1"/>
</dbReference>
<protein>
    <recommendedName>
        <fullName evidence="3">Lipoprotein</fullName>
    </recommendedName>
</protein>
<evidence type="ECO:0000313" key="2">
    <source>
        <dbReference type="Proteomes" id="UP000295087"/>
    </source>
</evidence>
<proteinExistence type="predicted"/>
<dbReference type="PROSITE" id="PS51257">
    <property type="entry name" value="PROKAR_LIPOPROTEIN"/>
    <property type="match status" value="1"/>
</dbReference>